<dbReference type="InterPro" id="IPR007219">
    <property type="entry name" value="XnlR_reg_dom"/>
</dbReference>
<dbReference type="AlphaFoldDB" id="K5V2C2"/>
<dbReference type="PANTHER" id="PTHR31001:SF81">
    <property type="entry name" value="ZN(II)2CYS6 TRANSCRIPTION FACTOR"/>
    <property type="match status" value="1"/>
</dbReference>
<dbReference type="KEGG" id="pco:PHACADRAFT_51141"/>
<name>K5V2C2_PHACS</name>
<evidence type="ECO:0000256" key="2">
    <source>
        <dbReference type="ARBA" id="ARBA00023242"/>
    </source>
</evidence>
<dbReference type="Pfam" id="PF04082">
    <property type="entry name" value="Fungal_trans"/>
    <property type="match status" value="1"/>
</dbReference>
<keyword evidence="6" id="KW-1185">Reference proteome</keyword>
<dbReference type="GeneID" id="18919952"/>
<dbReference type="GO" id="GO:0005634">
    <property type="term" value="C:nucleus"/>
    <property type="evidence" value="ECO:0007669"/>
    <property type="project" value="UniProtKB-SubCell"/>
</dbReference>
<comment type="subcellular location">
    <subcellularLocation>
        <location evidence="1">Nucleus</location>
    </subcellularLocation>
</comment>
<feature type="domain" description="Xylanolytic transcriptional activator regulatory" evidence="4">
    <location>
        <begin position="80"/>
        <end position="257"/>
    </location>
</feature>
<dbReference type="InterPro" id="IPR050613">
    <property type="entry name" value="Sec_Metabolite_Reg"/>
</dbReference>
<dbReference type="HOGENOM" id="CLU_049627_0_0_1"/>
<reference evidence="5 6" key="1">
    <citation type="journal article" date="2012" name="BMC Genomics">
        <title>Comparative genomics of the white-rot fungi, Phanerochaete carnosa and P. chrysosporium, to elucidate the genetic basis of the distinct wood types they colonize.</title>
        <authorList>
            <person name="Suzuki H."/>
            <person name="MacDonald J."/>
            <person name="Syed K."/>
            <person name="Salamov A."/>
            <person name="Hori C."/>
            <person name="Aerts A."/>
            <person name="Henrissat B."/>
            <person name="Wiebenga A."/>
            <person name="vanKuyk P.A."/>
            <person name="Barry K."/>
            <person name="Lindquist E."/>
            <person name="LaButti K."/>
            <person name="Lapidus A."/>
            <person name="Lucas S."/>
            <person name="Coutinho P."/>
            <person name="Gong Y."/>
            <person name="Samejima M."/>
            <person name="Mahadevan R."/>
            <person name="Abou-Zaid M."/>
            <person name="de Vries R.P."/>
            <person name="Igarashi K."/>
            <person name="Yadav J.S."/>
            <person name="Grigoriev I.V."/>
            <person name="Master E.R."/>
        </authorList>
    </citation>
    <scope>NUCLEOTIDE SEQUENCE [LARGE SCALE GENOMIC DNA]</scope>
    <source>
        <strain evidence="5 6">HHB-10118-sp</strain>
    </source>
</reference>
<dbReference type="GO" id="GO:0003677">
    <property type="term" value="F:DNA binding"/>
    <property type="evidence" value="ECO:0007669"/>
    <property type="project" value="InterPro"/>
</dbReference>
<gene>
    <name evidence="5" type="ORF">PHACADRAFT_51141</name>
</gene>
<evidence type="ECO:0000259" key="4">
    <source>
        <dbReference type="Pfam" id="PF04082"/>
    </source>
</evidence>
<dbReference type="InParanoid" id="K5V2C2"/>
<dbReference type="OrthoDB" id="4934715at2759"/>
<dbReference type="PANTHER" id="PTHR31001">
    <property type="entry name" value="UNCHARACTERIZED TRANSCRIPTIONAL REGULATORY PROTEIN"/>
    <property type="match status" value="1"/>
</dbReference>
<organism evidence="5 6">
    <name type="scientific">Phanerochaete carnosa (strain HHB-10118-sp)</name>
    <name type="common">White-rot fungus</name>
    <name type="synonym">Peniophora carnosa</name>
    <dbReference type="NCBI Taxonomy" id="650164"/>
    <lineage>
        <taxon>Eukaryota</taxon>
        <taxon>Fungi</taxon>
        <taxon>Dikarya</taxon>
        <taxon>Basidiomycota</taxon>
        <taxon>Agaricomycotina</taxon>
        <taxon>Agaricomycetes</taxon>
        <taxon>Polyporales</taxon>
        <taxon>Phanerochaetaceae</taxon>
        <taxon>Phanerochaete</taxon>
    </lineage>
</organism>
<feature type="region of interest" description="Disordered" evidence="3">
    <location>
        <begin position="216"/>
        <end position="246"/>
    </location>
</feature>
<proteinExistence type="predicted"/>
<dbReference type="Proteomes" id="UP000008370">
    <property type="component" value="Unassembled WGS sequence"/>
</dbReference>
<dbReference type="RefSeq" id="XP_007394073.1">
    <property type="nucleotide sequence ID" value="XM_007394011.1"/>
</dbReference>
<protein>
    <recommendedName>
        <fullName evidence="4">Xylanolytic transcriptional activator regulatory domain-containing protein</fullName>
    </recommendedName>
</protein>
<dbReference type="GO" id="GO:0006351">
    <property type="term" value="P:DNA-templated transcription"/>
    <property type="evidence" value="ECO:0007669"/>
    <property type="project" value="InterPro"/>
</dbReference>
<feature type="non-terminal residue" evidence="5">
    <location>
        <position position="1"/>
    </location>
</feature>
<dbReference type="GO" id="GO:0008270">
    <property type="term" value="F:zinc ion binding"/>
    <property type="evidence" value="ECO:0007669"/>
    <property type="project" value="InterPro"/>
</dbReference>
<dbReference type="CDD" id="cd12148">
    <property type="entry name" value="fungal_TF_MHR"/>
    <property type="match status" value="1"/>
</dbReference>
<dbReference type="STRING" id="650164.K5V2C2"/>
<evidence type="ECO:0000313" key="5">
    <source>
        <dbReference type="EMBL" id="EKM56676.1"/>
    </source>
</evidence>
<dbReference type="EMBL" id="JH930471">
    <property type="protein sequence ID" value="EKM56676.1"/>
    <property type="molecule type" value="Genomic_DNA"/>
</dbReference>
<evidence type="ECO:0000313" key="6">
    <source>
        <dbReference type="Proteomes" id="UP000008370"/>
    </source>
</evidence>
<keyword evidence="2" id="KW-0539">Nucleus</keyword>
<sequence>RTRYLKGLYDAMFVHPCFNFRHFEQRVDAMMAWGEANDPSKQKSDLARELFGQANGAPKRPASFASSSPKPTLSFFAAASAAFALGAVMARDPGETSTDSDVMQRNNPAVLFALSKQSLSLFEDTSSYDVDSVIAMLIQVLYLLHDGTMRIAHTVFPLVGKMINVARMMGLAVDPDEFPGTYSLFEAETRRRIWWDIVYYDMVVSDCMGHPSLITETSSSTKIPKDVEESSFSPSSTTVPPPPEDRQYSSIQYFIFRCK</sequence>
<evidence type="ECO:0000256" key="3">
    <source>
        <dbReference type="SAM" id="MobiDB-lite"/>
    </source>
</evidence>
<accession>K5V2C2</accession>
<feature type="non-terminal residue" evidence="5">
    <location>
        <position position="259"/>
    </location>
</feature>
<evidence type="ECO:0000256" key="1">
    <source>
        <dbReference type="ARBA" id="ARBA00004123"/>
    </source>
</evidence>